<comment type="subcellular location">
    <subcellularLocation>
        <location evidence="1">Membrane</location>
    </subcellularLocation>
</comment>
<proteinExistence type="inferred from homology"/>
<feature type="compositionally biased region" description="Low complexity" evidence="10">
    <location>
        <begin position="1633"/>
        <end position="1644"/>
    </location>
</feature>
<evidence type="ECO:0000256" key="3">
    <source>
        <dbReference type="ARBA" id="ARBA00022692"/>
    </source>
</evidence>
<keyword evidence="3 11" id="KW-0812">Transmembrane</keyword>
<protein>
    <submittedName>
        <fullName evidence="14">Uncharacterized protein</fullName>
    </submittedName>
</protein>
<dbReference type="InterPro" id="IPR018490">
    <property type="entry name" value="cNMP-bd_dom_sf"/>
</dbReference>
<evidence type="ECO:0000256" key="4">
    <source>
        <dbReference type="ARBA" id="ARBA00022801"/>
    </source>
</evidence>
<feature type="short sequence motif" description="DGA/G" evidence="9">
    <location>
        <begin position="1162"/>
        <end position="1164"/>
    </location>
</feature>
<evidence type="ECO:0000256" key="2">
    <source>
        <dbReference type="ARBA" id="ARBA00006636"/>
    </source>
</evidence>
<dbReference type="PANTHER" id="PTHR14226">
    <property type="entry name" value="NEUROPATHY TARGET ESTERASE/SWISS CHEESE D.MELANOGASTER"/>
    <property type="match status" value="1"/>
</dbReference>
<feature type="domain" description="Cyclic nucleotide-binding" evidence="12">
    <location>
        <begin position="185"/>
        <end position="312"/>
    </location>
</feature>
<evidence type="ECO:0000256" key="9">
    <source>
        <dbReference type="PROSITE-ProRule" id="PRU01161"/>
    </source>
</evidence>
<dbReference type="InterPro" id="IPR014710">
    <property type="entry name" value="RmlC-like_jellyroll"/>
</dbReference>
<reference evidence="14 15" key="1">
    <citation type="submission" date="2019-07" db="EMBL/GenBank/DDBJ databases">
        <title>Annotation for the trematode Paragonimus westermani.</title>
        <authorList>
            <person name="Choi Y.-J."/>
        </authorList>
    </citation>
    <scope>NUCLEOTIDE SEQUENCE [LARGE SCALE GENOMIC DNA]</scope>
    <source>
        <strain evidence="14">180907_Pwestermani</strain>
    </source>
</reference>
<dbReference type="GO" id="GO:0004622">
    <property type="term" value="F:phosphatidylcholine lysophospholipase activity"/>
    <property type="evidence" value="ECO:0007669"/>
    <property type="project" value="InterPro"/>
</dbReference>
<dbReference type="GO" id="GO:0016042">
    <property type="term" value="P:lipid catabolic process"/>
    <property type="evidence" value="ECO:0007669"/>
    <property type="project" value="UniProtKB-UniRule"/>
</dbReference>
<dbReference type="PROSITE" id="PS50042">
    <property type="entry name" value="CNMP_BINDING_3"/>
    <property type="match status" value="3"/>
</dbReference>
<dbReference type="SMART" id="SM00100">
    <property type="entry name" value="cNMP"/>
    <property type="match status" value="3"/>
</dbReference>
<dbReference type="InterPro" id="IPR001423">
    <property type="entry name" value="LysoPLipase_patatin_CS"/>
</dbReference>
<dbReference type="InterPro" id="IPR050301">
    <property type="entry name" value="NTE"/>
</dbReference>
<dbReference type="GO" id="GO:0016020">
    <property type="term" value="C:membrane"/>
    <property type="evidence" value="ECO:0007669"/>
    <property type="project" value="UniProtKB-SubCell"/>
</dbReference>
<keyword evidence="4 9" id="KW-0378">Hydrolase</keyword>
<keyword evidence="6 11" id="KW-1133">Transmembrane helix</keyword>
<dbReference type="OrthoDB" id="421051at2759"/>
<feature type="compositionally biased region" description="Acidic residues" evidence="10">
    <location>
        <begin position="1559"/>
        <end position="1568"/>
    </location>
</feature>
<evidence type="ECO:0000259" key="13">
    <source>
        <dbReference type="PROSITE" id="PS51635"/>
    </source>
</evidence>
<dbReference type="InterPro" id="IPR016035">
    <property type="entry name" value="Acyl_Trfase/lysoPLipase"/>
</dbReference>
<gene>
    <name evidence="14" type="ORF">P879_04324</name>
</gene>
<feature type="region of interest" description="Disordered" evidence="10">
    <location>
        <begin position="432"/>
        <end position="479"/>
    </location>
</feature>
<evidence type="ECO:0000256" key="11">
    <source>
        <dbReference type="SAM" id="Phobius"/>
    </source>
</evidence>
<dbReference type="PROSITE" id="PS01237">
    <property type="entry name" value="UPF0028"/>
    <property type="match status" value="1"/>
</dbReference>
<feature type="compositionally biased region" description="Polar residues" evidence="10">
    <location>
        <begin position="1370"/>
        <end position="1379"/>
    </location>
</feature>
<dbReference type="PROSITE" id="PS51635">
    <property type="entry name" value="PNPLA"/>
    <property type="match status" value="1"/>
</dbReference>
<evidence type="ECO:0000256" key="8">
    <source>
        <dbReference type="ARBA" id="ARBA00023136"/>
    </source>
</evidence>
<dbReference type="SUPFAM" id="SSF52151">
    <property type="entry name" value="FabD/lysophospholipase-like"/>
    <property type="match status" value="1"/>
</dbReference>
<evidence type="ECO:0000313" key="14">
    <source>
        <dbReference type="EMBL" id="KAF8567976.1"/>
    </source>
</evidence>
<dbReference type="Pfam" id="PF00027">
    <property type="entry name" value="cNMP_binding"/>
    <property type="match status" value="3"/>
</dbReference>
<feature type="compositionally biased region" description="Polar residues" evidence="10">
    <location>
        <begin position="441"/>
        <end position="470"/>
    </location>
</feature>
<evidence type="ECO:0000256" key="10">
    <source>
        <dbReference type="SAM" id="MobiDB-lite"/>
    </source>
</evidence>
<dbReference type="GO" id="GO:0005783">
    <property type="term" value="C:endoplasmic reticulum"/>
    <property type="evidence" value="ECO:0007669"/>
    <property type="project" value="TreeGrafter"/>
</dbReference>
<evidence type="ECO:0000256" key="7">
    <source>
        <dbReference type="ARBA" id="ARBA00023098"/>
    </source>
</evidence>
<feature type="region of interest" description="Disordered" evidence="10">
    <location>
        <begin position="1553"/>
        <end position="1574"/>
    </location>
</feature>
<dbReference type="InterPro" id="IPR000595">
    <property type="entry name" value="cNMP-bd_dom"/>
</dbReference>
<dbReference type="PANTHER" id="PTHR14226:SF29">
    <property type="entry name" value="NEUROPATHY TARGET ESTERASE SWS"/>
    <property type="match status" value="1"/>
</dbReference>
<keyword evidence="15" id="KW-1185">Reference proteome</keyword>
<dbReference type="SUPFAM" id="SSF51206">
    <property type="entry name" value="cAMP-binding domain-like"/>
    <property type="match status" value="3"/>
</dbReference>
<dbReference type="CDD" id="cd00038">
    <property type="entry name" value="CAP_ED"/>
    <property type="match status" value="3"/>
</dbReference>
<sequence length="1644" mass="183057">MTLEMINGFFQRVADVLSGFKPLKYFSNPEAYTNAVLFTMLLVAIALLTFFFLWRRVKFEGVTFVYDFSDNLVSQKPDCIHTAVRFRKRDKIKYYAIRFSRQFTAITEKLNNIKSPETRRRLIVAFVRRYRVWFINCLRVFNIPDELSVTTLNRSRLPESFYEPDEDEDSSYPDDLKLMISSIRVFGHLEKSFFIEFCKFIETVTLNDGDFLFQVGDSDENVYVVRTGLIQMNIVEADGSRSKISEVTRGGSIDSFLSVLNVLSGNSSVHETLEARAVGPSVVLKLPIRSFLEICHPQTPALMRILQMVTIRLQRLTGVAVQSHLGLCTELIKQESVCNLMHPNALECLKCIQPADVVEHQSSNSSAEEPEPPLVSVLANARGSICPLASDCVELNTHGEVVDEFEQGFEHNNKGLLPPASRSKGLELGEVRSCTTKDKPSLSTTSLPDASRLTPNESNSHPFDSSQLSDTLYGRPGAGGQPLDTQPSCILKQGLFNPSGLDHESEASLMTAVEQDITQLLNLPDASLIHGHIVLTTVPADTVLLEESDIHTELYYVLSGELHGTQSGFGSGLREVCTLFVCHSGDIVGLLGLITGESNVYSLKTTKPSLLAALSRERFYTVAREHPDSLFSVIRLISVRVSPLLHQLDFAIQWITVTAGKALYKKGDPANYVYVVLSGRLRQVDSLSDGGHRVEGECGRGDMVGFLEVVCLQKRVHTVIAIRDSEVAQIPAFLLQHLKHKVPEVLNRIIRLLSGRLLGNITASSHGSMPSGLGLSPSRIPDPIEYDSKTDPTVRQLTKSTMSNLRTIAILPTTSSINAEAFALELQHSLSLIGSSVRLTSHIIRRRLGPAALASVNQYRLNAWLSHQEDLHRIVFFVCNYTRTSAWNRLCIRQADCVLVLALGNGNPSRPSAIEMTLKNHPTKVVKSLVLMYPLTTAYPTQRQTAKWLNLRPWISHHYHIRCEERVFTARNSDDLVAFYSDVFAHERPNPQSDFSRLARYLTGEAIGLVLGGGGARGCAHIGVIRALQEAGIPIDLIGGTSIGAFMSALWAEETRYAQFTQRARDYTKCFNSIWNKVKDFTYPAVSIFSGKEFNDKLQAVFGDRQVEDLWIPSFYVTTDITNCRMRVHTQGSLWRYVRASMSLSGYLPPLCDPYDGSLLLDGGYTNNVPAEIMSAFGAKTIFAVDVGATVDTDFTNYGDHLSGWQLLFQRFWPSTKSVMRVPNLSEIQARLAYISCVRQLEQIKESGICHYLRPPIDHYMTLQFTAFDEILASVSIELVFVKDSKLTVGYEYAKQVIRDWHKDDLLRHLVPGLQPRVSFDQLSPPLSPARGQRTPSSDVAFSNSSWLTQAFDERHAFVDLAETVTAPLESSISTSGTDTEPGEYFLDGSAHGTRKSRNRSSLDRGLGLLASNPILFAKNQQDRVASLSRKIYSYLHSARHLVSQNFPNTGLFRRRALSDNLCPPSDSSILESSDDAGHFSDAQDYPGLEAHSVGIRLTSNYRIRSGSCDALGHQINASNTLVTEHPQKHPVQSATQPNAPSAMDFKVKEAAQNPDDGGYLEDGESDFDPSHVPCTHPRLLTSRSSDFVNYQSIEQACEPLDGNGESLDRRAAQRIHRLRRRSSLDRLRPCRRSSSPDSPTTQS</sequence>
<feature type="domain" description="PNPLA" evidence="13">
    <location>
        <begin position="1009"/>
        <end position="1175"/>
    </location>
</feature>
<feature type="short sequence motif" description="GXGXXG" evidence="9">
    <location>
        <begin position="1013"/>
        <end position="1018"/>
    </location>
</feature>
<dbReference type="Proteomes" id="UP000699462">
    <property type="component" value="Unassembled WGS sequence"/>
</dbReference>
<feature type="short sequence motif" description="GXSXG" evidence="9">
    <location>
        <begin position="1040"/>
        <end position="1044"/>
    </location>
</feature>
<evidence type="ECO:0000256" key="5">
    <source>
        <dbReference type="ARBA" id="ARBA00022963"/>
    </source>
</evidence>
<dbReference type="Gene3D" id="3.40.1090.10">
    <property type="entry name" value="Cytosolic phospholipase A2 catalytic domain"/>
    <property type="match status" value="2"/>
</dbReference>
<comment type="similarity">
    <text evidence="2">Belongs to the NTE family.</text>
</comment>
<dbReference type="InterPro" id="IPR056556">
    <property type="entry name" value="NTE1_P-loop_dom"/>
</dbReference>
<feature type="active site" description="Nucleophile" evidence="9">
    <location>
        <position position="1042"/>
    </location>
</feature>
<keyword evidence="7 9" id="KW-0443">Lipid metabolism</keyword>
<keyword evidence="8 11" id="KW-0472">Membrane</keyword>
<keyword evidence="5 9" id="KW-0442">Lipid degradation</keyword>
<feature type="region of interest" description="Disordered" evidence="10">
    <location>
        <begin position="1616"/>
        <end position="1644"/>
    </location>
</feature>
<evidence type="ECO:0000256" key="6">
    <source>
        <dbReference type="ARBA" id="ARBA00022989"/>
    </source>
</evidence>
<dbReference type="Gene3D" id="2.60.120.10">
    <property type="entry name" value="Jelly Rolls"/>
    <property type="match status" value="3"/>
</dbReference>
<dbReference type="Pfam" id="PF24179">
    <property type="entry name" value="NTE_Ploop"/>
    <property type="match status" value="1"/>
</dbReference>
<dbReference type="EMBL" id="JTDF01003224">
    <property type="protein sequence ID" value="KAF8567976.1"/>
    <property type="molecule type" value="Genomic_DNA"/>
</dbReference>
<dbReference type="Pfam" id="PF01734">
    <property type="entry name" value="Patatin"/>
    <property type="match status" value="1"/>
</dbReference>
<evidence type="ECO:0000256" key="1">
    <source>
        <dbReference type="ARBA" id="ARBA00004370"/>
    </source>
</evidence>
<feature type="transmembrane region" description="Helical" evidence="11">
    <location>
        <begin position="31"/>
        <end position="54"/>
    </location>
</feature>
<evidence type="ECO:0000259" key="12">
    <source>
        <dbReference type="PROSITE" id="PS50042"/>
    </source>
</evidence>
<dbReference type="InterPro" id="IPR002641">
    <property type="entry name" value="PNPLA_dom"/>
</dbReference>
<comment type="caution">
    <text evidence="14">The sequence shown here is derived from an EMBL/GenBank/DDBJ whole genome shotgun (WGS) entry which is preliminary data.</text>
</comment>
<feature type="region of interest" description="Disordered" evidence="10">
    <location>
        <begin position="1370"/>
        <end position="1401"/>
    </location>
</feature>
<dbReference type="GO" id="GO:0046470">
    <property type="term" value="P:phosphatidylcholine metabolic process"/>
    <property type="evidence" value="ECO:0007669"/>
    <property type="project" value="InterPro"/>
</dbReference>
<feature type="active site" description="Proton acceptor" evidence="9">
    <location>
        <position position="1162"/>
    </location>
</feature>
<name>A0A8T0DKU3_9TREM</name>
<feature type="region of interest" description="Disordered" evidence="10">
    <location>
        <begin position="1467"/>
        <end position="1486"/>
    </location>
</feature>
<organism evidence="14 15">
    <name type="scientific">Paragonimus westermani</name>
    <dbReference type="NCBI Taxonomy" id="34504"/>
    <lineage>
        <taxon>Eukaryota</taxon>
        <taxon>Metazoa</taxon>
        <taxon>Spiralia</taxon>
        <taxon>Lophotrochozoa</taxon>
        <taxon>Platyhelminthes</taxon>
        <taxon>Trematoda</taxon>
        <taxon>Digenea</taxon>
        <taxon>Plagiorchiida</taxon>
        <taxon>Troglotremata</taxon>
        <taxon>Troglotrematidae</taxon>
        <taxon>Paragonimus</taxon>
    </lineage>
</organism>
<accession>A0A8T0DKU3</accession>
<feature type="domain" description="Cyclic nucleotide-binding" evidence="12">
    <location>
        <begin position="659"/>
        <end position="756"/>
    </location>
</feature>
<feature type="domain" description="Cyclic nucleotide-binding" evidence="12">
    <location>
        <begin position="538"/>
        <end position="622"/>
    </location>
</feature>
<evidence type="ECO:0000313" key="15">
    <source>
        <dbReference type="Proteomes" id="UP000699462"/>
    </source>
</evidence>